<dbReference type="Gene3D" id="3.40.50.1820">
    <property type="entry name" value="alpha/beta hydrolase"/>
    <property type="match status" value="1"/>
</dbReference>
<dbReference type="SUPFAM" id="SSF53474">
    <property type="entry name" value="alpha/beta-Hydrolases"/>
    <property type="match status" value="1"/>
</dbReference>
<dbReference type="InterPro" id="IPR050466">
    <property type="entry name" value="Carboxylest/Gibb_receptor"/>
</dbReference>
<evidence type="ECO:0000313" key="2">
    <source>
        <dbReference type="EMBL" id="KAF7515550.1"/>
    </source>
</evidence>
<protein>
    <recommendedName>
        <fullName evidence="1">Alpha/beta hydrolase fold-3 domain-containing protein</fullName>
    </recommendedName>
</protein>
<dbReference type="EMBL" id="JAAOZQ010000172">
    <property type="protein sequence ID" value="KAF7515550.1"/>
    <property type="molecule type" value="Genomic_DNA"/>
</dbReference>
<dbReference type="AlphaFoldDB" id="A0A9P5GBN2"/>
<name>A0A9P5GBN2_PENCR</name>
<dbReference type="InterPro" id="IPR013094">
    <property type="entry name" value="AB_hydrolase_3"/>
</dbReference>
<sequence>MSSPSPSFEDVVPLYEDVTLVDVFYPKSLDLPFDQQLRHKPRPILLRYHGGGLAGGSSLYPPFFSPWYLELAKENLAIIVFPNYRPLLESSVMDILEDAEDHWQWTHRDMPLFLEQETAGALQADLSRIMSVGESAGGYLSLQMGLNHASKICAVNAVYPVVDFKTPRFCNGQQKPVFNMSPFPRNYLERHMEEVKRQEALTLGTLFPDNTMAPYPLKKLDQGARFPRGGVVVLHGKDDTVASIEKSYMLGKKLSEVDPELDFKLVVRDGEHGFDHSAKLRDKWLWDAIQGILKAWLE</sequence>
<gene>
    <name evidence="2" type="ORF">PCG10_003157</name>
</gene>
<keyword evidence="3" id="KW-1185">Reference proteome</keyword>
<dbReference type="PANTHER" id="PTHR23024">
    <property type="entry name" value="ARYLACETAMIDE DEACETYLASE"/>
    <property type="match status" value="1"/>
</dbReference>
<reference evidence="2" key="1">
    <citation type="submission" date="2020-02" db="EMBL/GenBank/DDBJ databases">
        <authorList>
            <person name="Lichtner F.J."/>
        </authorList>
    </citation>
    <scope>NUCLEOTIDE SEQUENCE</scope>
    <source>
        <strain evidence="2">G10</strain>
    </source>
</reference>
<dbReference type="Pfam" id="PF07859">
    <property type="entry name" value="Abhydrolase_3"/>
    <property type="match status" value="1"/>
</dbReference>
<comment type="caution">
    <text evidence="2">The sequence shown here is derived from an EMBL/GenBank/DDBJ whole genome shotgun (WGS) entry which is preliminary data.</text>
</comment>
<evidence type="ECO:0000313" key="3">
    <source>
        <dbReference type="Proteomes" id="UP000701341"/>
    </source>
</evidence>
<dbReference type="Proteomes" id="UP000701341">
    <property type="component" value="Unassembled WGS sequence"/>
</dbReference>
<organism evidence="2 3">
    <name type="scientific">Penicillium crustosum</name>
    <name type="common">Blue mold fungus</name>
    <dbReference type="NCBI Taxonomy" id="36656"/>
    <lineage>
        <taxon>Eukaryota</taxon>
        <taxon>Fungi</taxon>
        <taxon>Dikarya</taxon>
        <taxon>Ascomycota</taxon>
        <taxon>Pezizomycotina</taxon>
        <taxon>Eurotiomycetes</taxon>
        <taxon>Eurotiomycetidae</taxon>
        <taxon>Eurotiales</taxon>
        <taxon>Aspergillaceae</taxon>
        <taxon>Penicillium</taxon>
    </lineage>
</organism>
<feature type="domain" description="Alpha/beta hydrolase fold-3" evidence="1">
    <location>
        <begin position="46"/>
        <end position="178"/>
    </location>
</feature>
<dbReference type="GO" id="GO:0072330">
    <property type="term" value="P:monocarboxylic acid biosynthetic process"/>
    <property type="evidence" value="ECO:0007669"/>
    <property type="project" value="UniProtKB-ARBA"/>
</dbReference>
<proteinExistence type="predicted"/>
<dbReference type="GO" id="GO:0017000">
    <property type="term" value="P:antibiotic biosynthetic process"/>
    <property type="evidence" value="ECO:0007669"/>
    <property type="project" value="UniProtKB-ARBA"/>
</dbReference>
<accession>A0A9P5GBN2</accession>
<evidence type="ECO:0000259" key="1">
    <source>
        <dbReference type="Pfam" id="PF07859"/>
    </source>
</evidence>
<dbReference type="GO" id="GO:0016787">
    <property type="term" value="F:hydrolase activity"/>
    <property type="evidence" value="ECO:0007669"/>
    <property type="project" value="InterPro"/>
</dbReference>
<dbReference type="InterPro" id="IPR029058">
    <property type="entry name" value="AB_hydrolase_fold"/>
</dbReference>
<dbReference type="PANTHER" id="PTHR23024:SF339">
    <property type="entry name" value="ALPHA_BETA HYDROLASE FOLD-3 DOMAIN-CONTAINING PROTEIN"/>
    <property type="match status" value="1"/>
</dbReference>